<dbReference type="Proteomes" id="UP000298424">
    <property type="component" value="Unassembled WGS sequence"/>
</dbReference>
<gene>
    <name evidence="2" type="ORF">E3T27_07870</name>
</gene>
<comment type="caution">
    <text evidence="2">The sequence shown here is derived from an EMBL/GenBank/DDBJ whole genome shotgun (WGS) entry which is preliminary data.</text>
</comment>
<dbReference type="AlphaFoldDB" id="A0A4R8ZJ16"/>
<dbReference type="OrthoDB" id="9801997at2"/>
<protein>
    <recommendedName>
        <fullName evidence="1">Carboxymuconolactone decarboxylase-like domain-containing protein</fullName>
    </recommendedName>
</protein>
<organism evidence="2 3">
    <name type="scientific">Cryobacterium lyxosi</name>
    <dbReference type="NCBI Taxonomy" id="1259228"/>
    <lineage>
        <taxon>Bacteria</taxon>
        <taxon>Bacillati</taxon>
        <taxon>Actinomycetota</taxon>
        <taxon>Actinomycetes</taxon>
        <taxon>Micrococcales</taxon>
        <taxon>Microbacteriaceae</taxon>
        <taxon>Cryobacterium</taxon>
    </lineage>
</organism>
<evidence type="ECO:0000313" key="2">
    <source>
        <dbReference type="EMBL" id="TFD26674.1"/>
    </source>
</evidence>
<dbReference type="EMBL" id="SOGT01000008">
    <property type="protein sequence ID" value="TFD26674.1"/>
    <property type="molecule type" value="Genomic_DNA"/>
</dbReference>
<accession>A0A4R8ZJ16</accession>
<name>A0A4R8ZJ16_9MICO</name>
<dbReference type="InterPro" id="IPR003779">
    <property type="entry name" value="CMD-like"/>
</dbReference>
<dbReference type="Pfam" id="PF02627">
    <property type="entry name" value="CMD"/>
    <property type="match status" value="1"/>
</dbReference>
<sequence length="45" mass="5254">MKIRALQINGCAYCLGMHRRDRLTGIDRQLHRLIFVLRSELPSCV</sequence>
<dbReference type="GO" id="GO:0051920">
    <property type="term" value="F:peroxiredoxin activity"/>
    <property type="evidence" value="ECO:0007669"/>
    <property type="project" value="InterPro"/>
</dbReference>
<reference evidence="2 3" key="1">
    <citation type="submission" date="2019-03" db="EMBL/GenBank/DDBJ databases">
        <title>Genomics of glacier-inhabiting Cryobacterium strains.</title>
        <authorList>
            <person name="Liu Q."/>
            <person name="Xin Y.-H."/>
        </authorList>
    </citation>
    <scope>NUCLEOTIDE SEQUENCE [LARGE SCALE GENOMIC DNA]</scope>
    <source>
        <strain evidence="2 3">TMT1-1</strain>
    </source>
</reference>
<evidence type="ECO:0000259" key="1">
    <source>
        <dbReference type="Pfam" id="PF02627"/>
    </source>
</evidence>
<dbReference type="SUPFAM" id="SSF69118">
    <property type="entry name" value="AhpD-like"/>
    <property type="match status" value="1"/>
</dbReference>
<proteinExistence type="predicted"/>
<evidence type="ECO:0000313" key="3">
    <source>
        <dbReference type="Proteomes" id="UP000298424"/>
    </source>
</evidence>
<feature type="domain" description="Carboxymuconolactone decarboxylase-like" evidence="1">
    <location>
        <begin position="2"/>
        <end position="21"/>
    </location>
</feature>
<keyword evidence="3" id="KW-1185">Reference proteome</keyword>
<dbReference type="InterPro" id="IPR029032">
    <property type="entry name" value="AhpD-like"/>
</dbReference>